<dbReference type="InterPro" id="IPR003903">
    <property type="entry name" value="UIM_dom"/>
</dbReference>
<dbReference type="SMART" id="SM00064">
    <property type="entry name" value="FYVE"/>
    <property type="match status" value="1"/>
</dbReference>
<dbReference type="PIRSF" id="PIRSF036956">
    <property type="entry name" value="Hrs_Vps27"/>
    <property type="match status" value="1"/>
</dbReference>
<dbReference type="STRING" id="1231657.A0A1Y1ZMB2"/>
<dbReference type="GO" id="GO:0006623">
    <property type="term" value="P:protein targeting to vacuole"/>
    <property type="evidence" value="ECO:0007669"/>
    <property type="project" value="TreeGrafter"/>
</dbReference>
<dbReference type="PROSITE" id="PS50178">
    <property type="entry name" value="ZF_FYVE"/>
    <property type="match status" value="1"/>
</dbReference>
<comment type="function">
    <text evidence="1 12">Component of the ESCRT-0 complex which is the sorting receptor for ubiquitinated cargo proteins at the multivesicular body (MVB) and recruits ESCRT-I to the MVB outer membrane.</text>
</comment>
<evidence type="ECO:0000256" key="14">
    <source>
        <dbReference type="SAM" id="MobiDB-lite"/>
    </source>
</evidence>
<comment type="caution">
    <text evidence="17">The sequence shown here is derived from an EMBL/GenBank/DDBJ whole genome shotgun (WGS) entry which is preliminary data.</text>
</comment>
<dbReference type="EMBL" id="MCFA01000066">
    <property type="protein sequence ID" value="ORY10965.1"/>
    <property type="molecule type" value="Genomic_DNA"/>
</dbReference>
<dbReference type="Gene3D" id="1.20.5.1940">
    <property type="match status" value="1"/>
</dbReference>
<evidence type="ECO:0000256" key="6">
    <source>
        <dbReference type="ARBA" id="ARBA00022723"/>
    </source>
</evidence>
<feature type="compositionally biased region" description="Pro residues" evidence="14">
    <location>
        <begin position="677"/>
        <end position="689"/>
    </location>
</feature>
<dbReference type="Pfam" id="PF00790">
    <property type="entry name" value="VHS"/>
    <property type="match status" value="1"/>
</dbReference>
<feature type="compositionally biased region" description="Low complexity" evidence="14">
    <location>
        <begin position="703"/>
        <end position="737"/>
    </location>
</feature>
<dbReference type="CDD" id="cd16979">
    <property type="entry name" value="VHS_Vps27"/>
    <property type="match status" value="1"/>
</dbReference>
<evidence type="ECO:0000256" key="4">
    <source>
        <dbReference type="ARBA" id="ARBA00011446"/>
    </source>
</evidence>
<dbReference type="GO" id="GO:0033565">
    <property type="term" value="C:ESCRT-0 complex"/>
    <property type="evidence" value="ECO:0007669"/>
    <property type="project" value="TreeGrafter"/>
</dbReference>
<dbReference type="GO" id="GO:0043328">
    <property type="term" value="P:protein transport to vacuole involved in ubiquitin-dependent protein catabolic process via the multivesicular body sorting pathway"/>
    <property type="evidence" value="ECO:0007669"/>
    <property type="project" value="TreeGrafter"/>
</dbReference>
<feature type="domain" description="FYVE-type" evidence="15">
    <location>
        <begin position="141"/>
        <end position="201"/>
    </location>
</feature>
<dbReference type="PROSITE" id="PS50179">
    <property type="entry name" value="VHS"/>
    <property type="match status" value="1"/>
</dbReference>
<evidence type="ECO:0000256" key="13">
    <source>
        <dbReference type="PROSITE-ProRule" id="PRU00091"/>
    </source>
</evidence>
<dbReference type="CDD" id="cd15735">
    <property type="entry name" value="FYVE_spVPS27p_like"/>
    <property type="match status" value="1"/>
</dbReference>
<dbReference type="FunFam" id="3.30.40.10:FF:000161">
    <property type="entry name" value="Vacuolar protein sorting-associated protein 27"/>
    <property type="match status" value="1"/>
</dbReference>
<evidence type="ECO:0000256" key="9">
    <source>
        <dbReference type="ARBA" id="ARBA00022771"/>
    </source>
</evidence>
<name>A0A1Y1ZMB2_9PLEO</name>
<evidence type="ECO:0000259" key="15">
    <source>
        <dbReference type="PROSITE" id="PS50178"/>
    </source>
</evidence>
<dbReference type="AlphaFoldDB" id="A0A1Y1ZMB2"/>
<dbReference type="InterPro" id="IPR008942">
    <property type="entry name" value="ENTH_VHS"/>
</dbReference>
<evidence type="ECO:0000256" key="7">
    <source>
        <dbReference type="ARBA" id="ARBA00022737"/>
    </source>
</evidence>
<evidence type="ECO:0000256" key="3">
    <source>
        <dbReference type="ARBA" id="ARBA00008597"/>
    </source>
</evidence>
<dbReference type="SUPFAM" id="SSF48464">
    <property type="entry name" value="ENTH/VHS domain"/>
    <property type="match status" value="1"/>
</dbReference>
<dbReference type="Pfam" id="PF01363">
    <property type="entry name" value="FYVE"/>
    <property type="match status" value="1"/>
</dbReference>
<dbReference type="CDD" id="cd21385">
    <property type="entry name" value="GAT_Vps27"/>
    <property type="match status" value="1"/>
</dbReference>
<evidence type="ECO:0000256" key="8">
    <source>
        <dbReference type="ARBA" id="ARBA00022753"/>
    </source>
</evidence>
<comment type="subunit">
    <text evidence="4 12">Component of the ESCRT-0 complex composed of HSE1 and VPS27.</text>
</comment>
<dbReference type="FunFam" id="1.20.5.1940:FF:000001">
    <property type="entry name" value="Vacuolar protein sorting-associated protein 27"/>
    <property type="match status" value="1"/>
</dbReference>
<sequence length="768" mass="84551">MALNLEISDVIRSKTVQPKEAMRSLKRRIGNKNPNVQLAALNLTDTCVKNGGSHFITEIASREFMDNLTSLLKAPSTVAPNQDVKNKILELVQTWATAAEGRSNLIYIGEVYRTLQREGYRFPPKVDVASSMLDSSAPPEWTDSDVCMRCRTAFTFTNRKHHCRNCGNVFCGACSSKNIPLPHLGIMDPVRVDDGCHAKLTDKSRATPLPKGFDATKPSRTLYQGSMEPRNPRVEDSFDADLKRALEMSLEEVKGHSGAGYVPQSQLQSQSKPPPINGATKPAPPAAEEEDDPDLKAAIAASIADMEEQKKRHAATLRQQTSTSNGTPVIAPKNDYELTPQEAENINLFSTLVDRLQHQAPGAILREPQIQELYESIGTLRPKLARTYGETMSKHDTLLDLHAKLSTVVRYYDRMLEERLSNTYNQAGSMYSLPPTMQRPASALYPTIQPGMQGDQSNESFYTGNAAPQESYVRPQTYYGGYQSQQQQVTPSYAQYDKRASVPPQFNSPPPESYQQQQPSQPYPNLASYNGGQAPQKRPASVAYQQKPSAPDVSPQMQRGAPTQQYSSQPSATYAPSQAVSEAESANFYYGDSNPAQPSAPAVQRTQSYTSQVSQPAQPQQQPPSPELYRGPPQQTPLSPPAQPTQSQPNPPYPTQLPQPTTPYWQNAEQNPTPQHQVPPPQQQQPSHPPQVQAQPQAPPPQQQQQAPPQQYWQQPPPQKQAAPAPAAAAWEPAPYATGGYGPESFPSAPQNQLPVKQAVVDEPLIDL</sequence>
<evidence type="ECO:0000256" key="12">
    <source>
        <dbReference type="PIRNR" id="PIRNR036956"/>
    </source>
</evidence>
<evidence type="ECO:0000256" key="2">
    <source>
        <dbReference type="ARBA" id="ARBA00004125"/>
    </source>
</evidence>
<dbReference type="Gene3D" id="3.30.40.10">
    <property type="entry name" value="Zinc/RING finger domain, C3HC4 (zinc finger)"/>
    <property type="match status" value="1"/>
</dbReference>
<evidence type="ECO:0000256" key="11">
    <source>
        <dbReference type="ARBA" id="ARBA00023136"/>
    </source>
</evidence>
<keyword evidence="7" id="KW-0677">Repeat</keyword>
<dbReference type="GO" id="GO:0008270">
    <property type="term" value="F:zinc ion binding"/>
    <property type="evidence" value="ECO:0007669"/>
    <property type="project" value="UniProtKB-KW"/>
</dbReference>
<keyword evidence="11 12" id="KW-0472">Membrane</keyword>
<dbReference type="Pfam" id="PF21356">
    <property type="entry name" value="Vps27_GAT-like"/>
    <property type="match status" value="1"/>
</dbReference>
<dbReference type="Gene3D" id="6.10.140.100">
    <property type="match status" value="1"/>
</dbReference>
<dbReference type="PANTHER" id="PTHR47794">
    <property type="entry name" value="VACUOLAR PROTEIN SORTING-ASSOCIATED PROTEIN 27"/>
    <property type="match status" value="1"/>
</dbReference>
<dbReference type="GO" id="GO:0043130">
    <property type="term" value="F:ubiquitin binding"/>
    <property type="evidence" value="ECO:0007669"/>
    <property type="project" value="InterPro"/>
</dbReference>
<protein>
    <recommendedName>
        <fullName evidence="5 12">Vacuolar protein sorting-associated protein 27</fullName>
    </recommendedName>
</protein>
<feature type="compositionally biased region" description="Low complexity" evidence="14">
    <location>
        <begin position="611"/>
        <end position="620"/>
    </location>
</feature>
<dbReference type="PANTHER" id="PTHR47794:SF1">
    <property type="entry name" value="VACUOLAR PROTEIN SORTING-ASSOCIATED PROTEIN 27"/>
    <property type="match status" value="1"/>
</dbReference>
<dbReference type="OrthoDB" id="957735at2759"/>
<evidence type="ECO:0000256" key="5">
    <source>
        <dbReference type="ARBA" id="ARBA00017753"/>
    </source>
</evidence>
<dbReference type="SUPFAM" id="SSF57903">
    <property type="entry name" value="FYVE/PHD zinc finger"/>
    <property type="match status" value="1"/>
</dbReference>
<keyword evidence="6" id="KW-0479">Metal-binding</keyword>
<dbReference type="InterPro" id="IPR017455">
    <property type="entry name" value="Znf_FYVE-rel"/>
</dbReference>
<dbReference type="InterPro" id="IPR011011">
    <property type="entry name" value="Znf_FYVE_PHD"/>
</dbReference>
<dbReference type="Proteomes" id="UP000193144">
    <property type="component" value="Unassembled WGS sequence"/>
</dbReference>
<accession>A0A1Y1ZMB2</accession>
<feature type="region of interest" description="Disordered" evidence="14">
    <location>
        <begin position="255"/>
        <end position="292"/>
    </location>
</feature>
<organism evidence="17 18">
    <name type="scientific">Clohesyomyces aquaticus</name>
    <dbReference type="NCBI Taxonomy" id="1231657"/>
    <lineage>
        <taxon>Eukaryota</taxon>
        <taxon>Fungi</taxon>
        <taxon>Dikarya</taxon>
        <taxon>Ascomycota</taxon>
        <taxon>Pezizomycotina</taxon>
        <taxon>Dothideomycetes</taxon>
        <taxon>Pleosporomycetidae</taxon>
        <taxon>Pleosporales</taxon>
        <taxon>Lindgomycetaceae</taxon>
        <taxon>Clohesyomyces</taxon>
    </lineage>
</organism>
<feature type="domain" description="VHS" evidence="16">
    <location>
        <begin position="1"/>
        <end position="123"/>
    </location>
</feature>
<evidence type="ECO:0000256" key="10">
    <source>
        <dbReference type="ARBA" id="ARBA00022833"/>
    </source>
</evidence>
<comment type="similarity">
    <text evidence="3 12">Belongs to the VPS27 family.</text>
</comment>
<dbReference type="GO" id="GO:0010008">
    <property type="term" value="C:endosome membrane"/>
    <property type="evidence" value="ECO:0007669"/>
    <property type="project" value="UniProtKB-SubCell"/>
</dbReference>
<dbReference type="GO" id="GO:0032266">
    <property type="term" value="F:phosphatidylinositol-3-phosphate binding"/>
    <property type="evidence" value="ECO:0007669"/>
    <property type="project" value="TreeGrafter"/>
</dbReference>
<dbReference type="InterPro" id="IPR049425">
    <property type="entry name" value="Vps27_GAT-like"/>
</dbReference>
<dbReference type="InterPro" id="IPR000306">
    <property type="entry name" value="Znf_FYVE"/>
</dbReference>
<dbReference type="Pfam" id="PF02809">
    <property type="entry name" value="UIM"/>
    <property type="match status" value="2"/>
</dbReference>
<evidence type="ECO:0000256" key="1">
    <source>
        <dbReference type="ARBA" id="ARBA00003067"/>
    </source>
</evidence>
<evidence type="ECO:0000313" key="17">
    <source>
        <dbReference type="EMBL" id="ORY10965.1"/>
    </source>
</evidence>
<feature type="compositionally biased region" description="Polar residues" evidence="14">
    <location>
        <begin position="555"/>
        <end position="580"/>
    </location>
</feature>
<dbReference type="InterPro" id="IPR017073">
    <property type="entry name" value="HGS/VPS27"/>
</dbReference>
<dbReference type="Gene3D" id="1.25.40.90">
    <property type="match status" value="1"/>
</dbReference>
<keyword evidence="10" id="KW-0862">Zinc</keyword>
<dbReference type="SMART" id="SM00726">
    <property type="entry name" value="UIM"/>
    <property type="match status" value="2"/>
</dbReference>
<keyword evidence="18" id="KW-1185">Reference proteome</keyword>
<feature type="compositionally biased region" description="Low complexity" evidence="14">
    <location>
        <begin position="513"/>
        <end position="524"/>
    </location>
</feature>
<keyword evidence="8 12" id="KW-0967">Endosome</keyword>
<comment type="subcellular location">
    <subcellularLocation>
        <location evidence="2 12">Endosome membrane</location>
        <topology evidence="2 12">Peripheral membrane protein</topology>
        <orientation evidence="2 12">Cytoplasmic side</orientation>
    </subcellularLocation>
</comment>
<dbReference type="SMART" id="SM00288">
    <property type="entry name" value="VHS"/>
    <property type="match status" value="1"/>
</dbReference>
<dbReference type="InterPro" id="IPR002014">
    <property type="entry name" value="VHS_dom"/>
</dbReference>
<keyword evidence="9 13" id="KW-0863">Zinc-finger</keyword>
<feature type="region of interest" description="Disordered" evidence="14">
    <location>
        <begin position="500"/>
        <end position="768"/>
    </location>
</feature>
<evidence type="ECO:0000259" key="16">
    <source>
        <dbReference type="PROSITE" id="PS50179"/>
    </source>
</evidence>
<proteinExistence type="inferred from homology"/>
<dbReference type="InterPro" id="IPR013083">
    <property type="entry name" value="Znf_RING/FYVE/PHD"/>
</dbReference>
<gene>
    <name evidence="17" type="ORF">BCR34DRAFT_336240</name>
</gene>
<feature type="compositionally biased region" description="Pro residues" evidence="14">
    <location>
        <begin position="634"/>
        <end position="661"/>
    </location>
</feature>
<reference evidence="17 18" key="1">
    <citation type="submission" date="2016-07" db="EMBL/GenBank/DDBJ databases">
        <title>Pervasive Adenine N6-methylation of Active Genes in Fungi.</title>
        <authorList>
            <consortium name="DOE Joint Genome Institute"/>
            <person name="Mondo S.J."/>
            <person name="Dannebaum R.O."/>
            <person name="Kuo R.C."/>
            <person name="Labutti K."/>
            <person name="Haridas S."/>
            <person name="Kuo A."/>
            <person name="Salamov A."/>
            <person name="Ahrendt S.R."/>
            <person name="Lipzen A."/>
            <person name="Sullivan W."/>
            <person name="Andreopoulos W.B."/>
            <person name="Clum A."/>
            <person name="Lindquist E."/>
            <person name="Daum C."/>
            <person name="Ramamoorthy G.K."/>
            <person name="Gryganskyi A."/>
            <person name="Culley D."/>
            <person name="Magnuson J.K."/>
            <person name="James T.Y."/>
            <person name="O'Malley M.A."/>
            <person name="Stajich J.E."/>
            <person name="Spatafora J.W."/>
            <person name="Visel A."/>
            <person name="Grigoriev I.V."/>
        </authorList>
    </citation>
    <scope>NUCLEOTIDE SEQUENCE [LARGE SCALE GENOMIC DNA]</scope>
    <source>
        <strain evidence="17 18">CBS 115471</strain>
    </source>
</reference>
<evidence type="ECO:0000313" key="18">
    <source>
        <dbReference type="Proteomes" id="UP000193144"/>
    </source>
</evidence>